<keyword evidence="2" id="KW-0812">Transmembrane</keyword>
<evidence type="ECO:0000313" key="5">
    <source>
        <dbReference type="Proteomes" id="UP000547458"/>
    </source>
</evidence>
<feature type="transmembrane region" description="Helical" evidence="2">
    <location>
        <begin position="51"/>
        <end position="71"/>
    </location>
</feature>
<evidence type="ECO:0000256" key="1">
    <source>
        <dbReference type="SAM" id="MobiDB-lite"/>
    </source>
</evidence>
<organism evidence="4 5">
    <name type="scientific">Arthrobacter pigmenti</name>
    <dbReference type="NCBI Taxonomy" id="271432"/>
    <lineage>
        <taxon>Bacteria</taxon>
        <taxon>Bacillati</taxon>
        <taxon>Actinomycetota</taxon>
        <taxon>Actinomycetes</taxon>
        <taxon>Micrococcales</taxon>
        <taxon>Micrococcaceae</taxon>
        <taxon>Arthrobacter</taxon>
    </lineage>
</organism>
<dbReference type="RefSeq" id="WP_245192214.1">
    <property type="nucleotide sequence ID" value="NZ_JAATJL010000001.1"/>
</dbReference>
<evidence type="ECO:0000313" key="4">
    <source>
        <dbReference type="EMBL" id="NJC20999.1"/>
    </source>
</evidence>
<evidence type="ECO:0000259" key="3">
    <source>
        <dbReference type="Pfam" id="PF07331"/>
    </source>
</evidence>
<sequence length="189" mass="19593">MSIAMRRKRDEAEPGSEAGKDVIAAPDLTPEELAAEWAAESPPPAGPIANLAASLVAAGVGVAGMVIAVGLGLGTPGDPSPGTWPFVISLVITVLALAQLLVGRRGGVDGEKFSPLSRMAGFGFVTLLAMVALMPVIGFEIPSLLLCFVWMKFLGGETWRSATIYSVVVVAAFYAIFILALGTSIPHLF</sequence>
<comment type="caution">
    <text evidence="4">The sequence shown here is derived from an EMBL/GenBank/DDBJ whole genome shotgun (WGS) entry which is preliminary data.</text>
</comment>
<dbReference type="Pfam" id="PF07331">
    <property type="entry name" value="TctB"/>
    <property type="match status" value="1"/>
</dbReference>
<keyword evidence="2" id="KW-0472">Membrane</keyword>
<feature type="transmembrane region" description="Helical" evidence="2">
    <location>
        <begin position="83"/>
        <end position="102"/>
    </location>
</feature>
<accession>A0A846RII7</accession>
<dbReference type="Proteomes" id="UP000547458">
    <property type="component" value="Unassembled WGS sequence"/>
</dbReference>
<feature type="transmembrane region" description="Helical" evidence="2">
    <location>
        <begin position="122"/>
        <end position="151"/>
    </location>
</feature>
<feature type="domain" description="DUF1468" evidence="3">
    <location>
        <begin position="53"/>
        <end position="186"/>
    </location>
</feature>
<reference evidence="4 5" key="1">
    <citation type="submission" date="2020-03" db="EMBL/GenBank/DDBJ databases">
        <title>Sequencing the genomes of 1000 actinobacteria strains.</title>
        <authorList>
            <person name="Klenk H.-P."/>
        </authorList>
    </citation>
    <scope>NUCLEOTIDE SEQUENCE [LARGE SCALE GENOMIC DNA]</scope>
    <source>
        <strain evidence="4 5">DSM 16403</strain>
    </source>
</reference>
<dbReference type="InterPro" id="IPR009936">
    <property type="entry name" value="DUF1468"/>
</dbReference>
<keyword evidence="5" id="KW-1185">Reference proteome</keyword>
<protein>
    <recommendedName>
        <fullName evidence="3">DUF1468 domain-containing protein</fullName>
    </recommendedName>
</protein>
<keyword evidence="2" id="KW-1133">Transmembrane helix</keyword>
<feature type="region of interest" description="Disordered" evidence="1">
    <location>
        <begin position="1"/>
        <end position="26"/>
    </location>
</feature>
<dbReference type="EMBL" id="JAATJL010000001">
    <property type="protein sequence ID" value="NJC20999.1"/>
    <property type="molecule type" value="Genomic_DNA"/>
</dbReference>
<proteinExistence type="predicted"/>
<feature type="transmembrane region" description="Helical" evidence="2">
    <location>
        <begin position="163"/>
        <end position="185"/>
    </location>
</feature>
<evidence type="ECO:0000256" key="2">
    <source>
        <dbReference type="SAM" id="Phobius"/>
    </source>
</evidence>
<gene>
    <name evidence="4" type="ORF">BJ994_000075</name>
</gene>
<dbReference type="AlphaFoldDB" id="A0A846RII7"/>
<name>A0A846RII7_9MICC</name>